<dbReference type="EMBL" id="CP013213">
    <property type="protein sequence ID" value="AMC93124.1"/>
    <property type="molecule type" value="Genomic_DNA"/>
</dbReference>
<feature type="transmembrane region" description="Helical" evidence="1">
    <location>
        <begin position="12"/>
        <end position="29"/>
    </location>
</feature>
<dbReference type="Pfam" id="PF04205">
    <property type="entry name" value="FMN_bind"/>
    <property type="match status" value="1"/>
</dbReference>
<dbReference type="GO" id="GO:0016020">
    <property type="term" value="C:membrane"/>
    <property type="evidence" value="ECO:0007669"/>
    <property type="project" value="InterPro"/>
</dbReference>
<dbReference type="Proteomes" id="UP000063781">
    <property type="component" value="Chromosome"/>
</dbReference>
<feature type="domain" description="FMN-binding" evidence="2">
    <location>
        <begin position="60"/>
        <end position="130"/>
    </location>
</feature>
<keyword evidence="4" id="KW-1185">Reference proteome</keyword>
<keyword evidence="1" id="KW-0472">Membrane</keyword>
<evidence type="ECO:0000313" key="4">
    <source>
        <dbReference type="Proteomes" id="UP000063781"/>
    </source>
</evidence>
<protein>
    <recommendedName>
        <fullName evidence="2">FMN-binding domain-containing protein</fullName>
    </recommendedName>
</protein>
<keyword evidence="1" id="KW-1133">Transmembrane helix</keyword>
<dbReference type="AlphaFoldDB" id="A0A0X8GZA6"/>
<reference evidence="3 4" key="1">
    <citation type="submission" date="2015-10" db="EMBL/GenBank/DDBJ databases">
        <title>Erysipelothrix larvae sp. LV19 isolated from the larval gut of the rhinoceros beetle, Trypoxylus dichotomus.</title>
        <authorList>
            <person name="Lim S."/>
            <person name="Kim B.-C."/>
        </authorList>
    </citation>
    <scope>NUCLEOTIDE SEQUENCE [LARGE SCALE GENOMIC DNA]</scope>
    <source>
        <strain evidence="3 4">LV19</strain>
    </source>
</reference>
<dbReference type="SMART" id="SM00900">
    <property type="entry name" value="FMN_bind"/>
    <property type="match status" value="1"/>
</dbReference>
<proteinExistence type="predicted"/>
<dbReference type="GO" id="GO:0010181">
    <property type="term" value="F:FMN binding"/>
    <property type="evidence" value="ECO:0007669"/>
    <property type="project" value="InterPro"/>
</dbReference>
<keyword evidence="1" id="KW-0812">Transmembrane</keyword>
<dbReference type="InterPro" id="IPR007329">
    <property type="entry name" value="FMN-bd"/>
</dbReference>
<dbReference type="STRING" id="1514105.AOC36_03790"/>
<evidence type="ECO:0000256" key="1">
    <source>
        <dbReference type="SAM" id="Phobius"/>
    </source>
</evidence>
<gene>
    <name evidence="3" type="ORF">AOC36_03790</name>
</gene>
<dbReference type="Gene3D" id="3.90.1010.20">
    <property type="match status" value="1"/>
</dbReference>
<organism evidence="3 4">
    <name type="scientific">Erysipelothrix larvae</name>
    <dbReference type="NCBI Taxonomy" id="1514105"/>
    <lineage>
        <taxon>Bacteria</taxon>
        <taxon>Bacillati</taxon>
        <taxon>Bacillota</taxon>
        <taxon>Erysipelotrichia</taxon>
        <taxon>Erysipelotrichales</taxon>
        <taxon>Erysipelotrichaceae</taxon>
        <taxon>Erysipelothrix</taxon>
    </lineage>
</organism>
<accession>A0A0X8GZA6</accession>
<evidence type="ECO:0000259" key="2">
    <source>
        <dbReference type="SMART" id="SM00900"/>
    </source>
</evidence>
<evidence type="ECO:0000313" key="3">
    <source>
        <dbReference type="EMBL" id="AMC93124.1"/>
    </source>
</evidence>
<name>A0A0X8GZA6_9FIRM</name>
<sequence length="131" mass="14432">MKSTRRKKRFYITLIICVAFLSVFSIFFVNKLMATNILPVDSVAMSLVNDGTYHGNSNNGLIEVEVEVTVSNHEITKIDIIKHNNGLGSKAEKITQNIISEQSLEVDTIASATYSSNTILKAVENALLKGK</sequence>
<dbReference type="KEGG" id="erl:AOC36_03790"/>